<dbReference type="SUPFAM" id="SSF48403">
    <property type="entry name" value="Ankyrin repeat"/>
    <property type="match status" value="1"/>
</dbReference>
<dbReference type="Gene3D" id="1.25.40.20">
    <property type="entry name" value="Ankyrin repeat-containing domain"/>
    <property type="match status" value="1"/>
</dbReference>
<dbReference type="EMBL" id="AJWJ01000137">
    <property type="protein sequence ID" value="KAF2074630.1"/>
    <property type="molecule type" value="Genomic_DNA"/>
</dbReference>
<dbReference type="InterPro" id="IPR036770">
    <property type="entry name" value="Ankyrin_rpt-contain_sf"/>
</dbReference>
<evidence type="ECO:0000313" key="1">
    <source>
        <dbReference type="EMBL" id="KAF2074630.1"/>
    </source>
</evidence>
<dbReference type="InterPro" id="IPR002110">
    <property type="entry name" value="Ankyrin_rpt"/>
</dbReference>
<evidence type="ECO:0008006" key="3">
    <source>
        <dbReference type="Google" id="ProtNLM"/>
    </source>
</evidence>
<evidence type="ECO:0000313" key="2">
    <source>
        <dbReference type="Proteomes" id="UP000695562"/>
    </source>
</evidence>
<dbReference type="Pfam" id="PF13637">
    <property type="entry name" value="Ank_4"/>
    <property type="match status" value="1"/>
</dbReference>
<dbReference type="PANTHER" id="PTHR46586">
    <property type="entry name" value="ANKYRIN REPEAT-CONTAINING PROTEIN"/>
    <property type="match status" value="1"/>
</dbReference>
<dbReference type="Proteomes" id="UP000695562">
    <property type="component" value="Unassembled WGS sequence"/>
</dbReference>
<proteinExistence type="predicted"/>
<dbReference type="AlphaFoldDB" id="A0A8J4PWS3"/>
<sequence>MNKSDLFFKIVRDKPLFRYLTSFLTISVNGFSFMNCPFSKAIIWRIFDEKVDLFFNVFQQDPTKHYYMDPTNNDLITLCASSAIPFDKFVRLFQQFETLYRDNAIHPIIASIATQQIEKVQYLLSKYRHLECSHGRLVEGIRFALATGPINAKVLQLIFDYVNAQSSLNLFDRGKKVFFDSLVESMLQSPHISQDVALVLYNSGLSDIFHSHFGIREVCNHGYLEVARLMARDRRSAMCHSITRITTYSLEVIKLFLNIRYLDKNFVHRMSFDSLDLLREYLAYFGWNSTEWLNFNIVDLLDESSLDILDFHCVSGQSIDPAALGGNLFLVKYLHHSKNGVASVGATNSCFEIVQFLIENRSEGFTDVHLTNCYFGDIKTVRYLHEKSLDPSNSVPILFSFRSIDRCASHGYYDIIKFLLENRKEGFSRDAINNAVSGGYLNIVKLLLSYNSTFTLFENSIQTAVNKGAYDVLEYLQTTVYANQVTPLMLAQKPKKEIRKAPAPLPLLDDDQLYLAHSSHLAHLVARGCYEQDDFDPLKFVKKFITNKKPPGHQILFLIHTIIHHTNFSINYRLDFLFRVLTVSITMGRLYVVDYFSSLKCKLNIINNDTDQSSSSVTLSTFFDESPKLKKSIYSTDFSNLSSISKDYLNHYGFNI</sequence>
<keyword evidence="2" id="KW-1185">Reference proteome</keyword>
<organism evidence="1 2">
    <name type="scientific">Polysphondylium violaceum</name>
    <dbReference type="NCBI Taxonomy" id="133409"/>
    <lineage>
        <taxon>Eukaryota</taxon>
        <taxon>Amoebozoa</taxon>
        <taxon>Evosea</taxon>
        <taxon>Eumycetozoa</taxon>
        <taxon>Dictyostelia</taxon>
        <taxon>Dictyosteliales</taxon>
        <taxon>Dictyosteliaceae</taxon>
        <taxon>Polysphondylium</taxon>
    </lineage>
</organism>
<gene>
    <name evidence="1" type="ORF">CYY_004069</name>
</gene>
<accession>A0A8J4PWS3</accession>
<dbReference type="PANTHER" id="PTHR46586:SF7">
    <property type="entry name" value="ANKYRIN REPEAT-CONTAINING PROTEIN"/>
    <property type="match status" value="1"/>
</dbReference>
<name>A0A8J4PWS3_9MYCE</name>
<reference evidence="1" key="1">
    <citation type="submission" date="2020-01" db="EMBL/GenBank/DDBJ databases">
        <title>Development of genomics and gene disruption for Polysphondylium violaceum indicates a role for the polyketide synthase stlB in stalk morphogenesis.</title>
        <authorList>
            <person name="Narita B."/>
            <person name="Kawabe Y."/>
            <person name="Kin K."/>
            <person name="Saito T."/>
            <person name="Gibbs R."/>
            <person name="Kuspa A."/>
            <person name="Muzny D."/>
            <person name="Queller D."/>
            <person name="Richards S."/>
            <person name="Strassman J."/>
            <person name="Sucgang R."/>
            <person name="Worley K."/>
            <person name="Schaap P."/>
        </authorList>
    </citation>
    <scope>NUCLEOTIDE SEQUENCE</scope>
    <source>
        <strain evidence="1">QSvi11</strain>
    </source>
</reference>
<dbReference type="InterPro" id="IPR052050">
    <property type="entry name" value="SecEffector_AnkRepeat"/>
</dbReference>
<comment type="caution">
    <text evidence="1">The sequence shown here is derived from an EMBL/GenBank/DDBJ whole genome shotgun (WGS) entry which is preliminary data.</text>
</comment>
<dbReference type="OrthoDB" id="24201at2759"/>
<protein>
    <recommendedName>
        <fullName evidence="3">Ankyrin repeat-containing protein</fullName>
    </recommendedName>
</protein>